<evidence type="ECO:0008006" key="11">
    <source>
        <dbReference type="Google" id="ProtNLM"/>
    </source>
</evidence>
<dbReference type="SUPFAM" id="SSF57567">
    <property type="entry name" value="Serine protease inhibitors"/>
    <property type="match status" value="1"/>
</dbReference>
<reference evidence="9" key="3">
    <citation type="submission" date="2025-09" db="UniProtKB">
        <authorList>
            <consortium name="Ensembl"/>
        </authorList>
    </citation>
    <scope>IDENTIFICATION</scope>
</reference>
<feature type="disulfide bond" evidence="4">
    <location>
        <begin position="883"/>
        <end position="932"/>
    </location>
</feature>
<dbReference type="InterPro" id="IPR001007">
    <property type="entry name" value="VWF_dom"/>
</dbReference>
<evidence type="ECO:0000313" key="10">
    <source>
        <dbReference type="Proteomes" id="UP000694395"/>
    </source>
</evidence>
<feature type="disulfide bond" evidence="4">
    <location>
        <begin position="894"/>
        <end position="948"/>
    </location>
</feature>
<dbReference type="SMART" id="SM00216">
    <property type="entry name" value="VWD"/>
    <property type="match status" value="1"/>
</dbReference>
<protein>
    <recommendedName>
        <fullName evidence="11">VWFD domain-containing protein</fullName>
    </recommendedName>
</protein>
<accession>A0A8C7NCJ8</accession>
<dbReference type="PROSITE" id="PS01225">
    <property type="entry name" value="CTCK_2"/>
    <property type="match status" value="1"/>
</dbReference>
<dbReference type="Pfam" id="PF08742">
    <property type="entry name" value="C8"/>
    <property type="match status" value="1"/>
</dbReference>
<evidence type="ECO:0000259" key="7">
    <source>
        <dbReference type="PROSITE" id="PS50184"/>
    </source>
</evidence>
<dbReference type="SMART" id="SM00041">
    <property type="entry name" value="CT"/>
    <property type="match status" value="1"/>
</dbReference>
<proteinExistence type="predicted"/>
<dbReference type="InterPro" id="IPR001846">
    <property type="entry name" value="VWF_type-D"/>
</dbReference>
<feature type="domain" description="CTCK" evidence="6">
    <location>
        <begin position="869"/>
        <end position="956"/>
    </location>
</feature>
<dbReference type="InterPro" id="IPR014853">
    <property type="entry name" value="VWF/SSPO/ZAN-like_Cys-rich_dom"/>
</dbReference>
<sequence>TTTTPVPPTTTTTPTTTPVPPPTTTPIPQPPKTTTTVPPTTTTTPTTTTPVPPTTTTPIPHPPTTTTTPLPPTTTTATTTPTTTSTTPPPPTTTTPPTTTPPPTTTTTPPTTTPLPPTTTTPKPPTTTEAITLTTTPTTTEELTTTPRTTEKPTTTPTTTEEPTTTPTTTEESTTTPRTTEKPTTTTPVIDTTTTKAPTTTPKPPTTTEATTPMTTTSPTTHESWDKVQNETFWLCNCTLARCIENNTIEIIPYECPKPEPITCTNGKKPVLQWDEFYCCQRFVCDCVCEGWGDPHYITFDGLFYSFQGNCTYVLMEEMLPRHHFKIYIDNVNCDPTEDVSCPRSIIVSYRSTVITLKNHNLIGAAQLEALIDGVSLRLPFTRHGVKVMNSGINMVLEIAHLQVVVTFGVTGFSVNLPWQHFGNNTQGHCGTCSNNKADDCMLPGGQLVENCAVMADYWPAKDLYQPECHVPPGIPTNSPLPEPTQKPCKPDSSVCDLLKDSMFAACHPFVSPDNFYKGCVYDSCHVSNPAVECTSLQTYAAACAQFGVCIYWRNHTELCGSDCPADKVYKPCGPAEQPTCDDNPDESRMNFTTEGCFCPDGMKLFNKDSGICVDKCGECSQLLPLFNERFEYKCQDCICLESTKTVNCKPKVCSKPPIDICTGPGFVYVNQTDPSDPCCSNLACRCDSSTCPPTNMNCPIGFVPVVSVPEGKCCPEHTCEPKRVCLHKGVEYLPNSKVPGSECQECTCTNKVDPKSGHYQIDCGFMQCDEDCEKPGYSSDDCCGKCVQTHCVLQINGTMQLLKHGDTWSAPGDKCQQYSCVKNGDSYLTQSSNIQCPPFQQANCQPVNGSCITMCLPPIPGVEKDKACKVGSMKSFINHKSCQSVEEVEMPYCEGSCNTFTKYSAMAASLDHSCACCQESRSSNRTVDLRCLNGDVVPYTYLHVEECSCRHSDCNRAIRVPARRTRKSVHFPTV</sequence>
<evidence type="ECO:0000259" key="8">
    <source>
        <dbReference type="PROSITE" id="PS51233"/>
    </source>
</evidence>
<feature type="compositionally biased region" description="Low complexity" evidence="5">
    <location>
        <begin position="32"/>
        <end position="49"/>
    </location>
</feature>
<dbReference type="InterPro" id="IPR050780">
    <property type="entry name" value="Mucin_vWF_Thrombospondin_sf"/>
</dbReference>
<dbReference type="PANTHER" id="PTHR11339:SF406">
    <property type="entry name" value="MUCIN-5AC-LIKE"/>
    <property type="match status" value="1"/>
</dbReference>
<feature type="domain" description="VWFC" evidence="7">
    <location>
        <begin position="724"/>
        <end position="788"/>
    </location>
</feature>
<organism evidence="9 10">
    <name type="scientific">Oncorhynchus mykiss</name>
    <name type="common">Rainbow trout</name>
    <name type="synonym">Salmo gairdneri</name>
    <dbReference type="NCBI Taxonomy" id="8022"/>
    <lineage>
        <taxon>Eukaryota</taxon>
        <taxon>Metazoa</taxon>
        <taxon>Chordata</taxon>
        <taxon>Craniata</taxon>
        <taxon>Vertebrata</taxon>
        <taxon>Euteleostomi</taxon>
        <taxon>Actinopterygii</taxon>
        <taxon>Neopterygii</taxon>
        <taxon>Teleostei</taxon>
        <taxon>Protacanthopterygii</taxon>
        <taxon>Salmoniformes</taxon>
        <taxon>Salmonidae</taxon>
        <taxon>Salmoninae</taxon>
        <taxon>Oncorhynchus</taxon>
    </lineage>
</organism>
<keyword evidence="1" id="KW-0677">Repeat</keyword>
<dbReference type="PROSITE" id="PS01185">
    <property type="entry name" value="CTCK_1"/>
    <property type="match status" value="1"/>
</dbReference>
<evidence type="ECO:0000256" key="5">
    <source>
        <dbReference type="SAM" id="MobiDB-lite"/>
    </source>
</evidence>
<dbReference type="PANTHER" id="PTHR11339">
    <property type="entry name" value="EXTRACELLULAR MATRIX GLYCOPROTEIN RELATED"/>
    <property type="match status" value="1"/>
</dbReference>
<feature type="region of interest" description="Disordered" evidence="5">
    <location>
        <begin position="1"/>
        <end position="223"/>
    </location>
</feature>
<keyword evidence="3" id="KW-0325">Glycoprotein</keyword>
<dbReference type="SMART" id="SM00832">
    <property type="entry name" value="C8"/>
    <property type="match status" value="1"/>
</dbReference>
<feature type="domain" description="VWFD" evidence="8">
    <location>
        <begin position="287"/>
        <end position="470"/>
    </location>
</feature>
<evidence type="ECO:0000256" key="3">
    <source>
        <dbReference type="ARBA" id="ARBA00023180"/>
    </source>
</evidence>
<dbReference type="Gene3D" id="2.10.25.10">
    <property type="entry name" value="Laminin"/>
    <property type="match status" value="1"/>
</dbReference>
<comment type="caution">
    <text evidence="4">Lacks conserved residue(s) required for the propagation of feature annotation.</text>
</comment>
<dbReference type="Pfam" id="PF00094">
    <property type="entry name" value="VWD"/>
    <property type="match status" value="1"/>
</dbReference>
<dbReference type="GeneTree" id="ENSGT00940000156076"/>
<dbReference type="PROSITE" id="PS50184">
    <property type="entry name" value="VWFC_2"/>
    <property type="match status" value="1"/>
</dbReference>
<dbReference type="Proteomes" id="UP000694395">
    <property type="component" value="Chromosome 30"/>
</dbReference>
<keyword evidence="2 4" id="KW-1015">Disulfide bond</keyword>
<dbReference type="InterPro" id="IPR006207">
    <property type="entry name" value="Cys_knot_C"/>
</dbReference>
<feature type="compositionally biased region" description="Pro residues" evidence="5">
    <location>
        <begin position="87"/>
        <end position="104"/>
    </location>
</feature>
<evidence type="ECO:0000256" key="1">
    <source>
        <dbReference type="ARBA" id="ARBA00022737"/>
    </source>
</evidence>
<evidence type="ECO:0000256" key="4">
    <source>
        <dbReference type="PROSITE-ProRule" id="PRU00039"/>
    </source>
</evidence>
<dbReference type="CDD" id="cd19941">
    <property type="entry name" value="TIL"/>
    <property type="match status" value="1"/>
</dbReference>
<dbReference type="PROSITE" id="PS51233">
    <property type="entry name" value="VWFD"/>
    <property type="match status" value="1"/>
</dbReference>
<evidence type="ECO:0000259" key="6">
    <source>
        <dbReference type="PROSITE" id="PS01225"/>
    </source>
</evidence>
<keyword evidence="10" id="KW-1185">Reference proteome</keyword>
<feature type="compositionally biased region" description="Pro residues" evidence="5">
    <location>
        <begin position="50"/>
        <end position="63"/>
    </location>
</feature>
<dbReference type="Ensembl" id="ENSOMYT00000000457.2">
    <property type="protein sequence ID" value="ENSOMYP00000000369.2"/>
    <property type="gene ID" value="ENSOMYG00000000331.2"/>
</dbReference>
<dbReference type="PROSITE" id="PS01208">
    <property type="entry name" value="VWFC_1"/>
    <property type="match status" value="1"/>
</dbReference>
<feature type="compositionally biased region" description="Low complexity" evidence="5">
    <location>
        <begin position="64"/>
        <end position="86"/>
    </location>
</feature>
<dbReference type="InterPro" id="IPR036084">
    <property type="entry name" value="Ser_inhib-like_sf"/>
</dbReference>
<feature type="compositionally biased region" description="Pro residues" evidence="5">
    <location>
        <begin position="17"/>
        <end position="31"/>
    </location>
</feature>
<feature type="disulfide bond" evidence="4">
    <location>
        <begin position="898"/>
        <end position="950"/>
    </location>
</feature>
<name>A0A8C7NCJ8_ONCMY</name>
<dbReference type="PRINTS" id="PR01217">
    <property type="entry name" value="PRICHEXTENSN"/>
</dbReference>
<evidence type="ECO:0000256" key="2">
    <source>
        <dbReference type="ARBA" id="ARBA00023157"/>
    </source>
</evidence>
<reference evidence="9" key="2">
    <citation type="submission" date="2025-08" db="UniProtKB">
        <authorList>
            <consortium name="Ensembl"/>
        </authorList>
    </citation>
    <scope>IDENTIFICATION</scope>
</reference>
<reference evidence="9" key="1">
    <citation type="submission" date="2020-07" db="EMBL/GenBank/DDBJ databases">
        <title>A long reads based de novo assembly of the rainbow trout Arlee double haploid line genome.</title>
        <authorList>
            <person name="Gao G."/>
            <person name="Palti Y."/>
        </authorList>
    </citation>
    <scope>NUCLEOTIDE SEQUENCE [LARGE SCALE GENOMIC DNA]</scope>
</reference>
<evidence type="ECO:0000313" key="9">
    <source>
        <dbReference type="Ensembl" id="ENSOMYP00000000369.2"/>
    </source>
</evidence>
<feature type="compositionally biased region" description="Pro residues" evidence="5">
    <location>
        <begin position="111"/>
        <end position="125"/>
    </location>
</feature>
<feature type="compositionally biased region" description="Low complexity" evidence="5">
    <location>
        <begin position="126"/>
        <end position="221"/>
    </location>
</feature>
<dbReference type="AlphaFoldDB" id="A0A8C7NCJ8"/>